<dbReference type="GO" id="GO:0003700">
    <property type="term" value="F:DNA-binding transcription factor activity"/>
    <property type="evidence" value="ECO:0007669"/>
    <property type="project" value="TreeGrafter"/>
</dbReference>
<dbReference type="HOGENOM" id="CLU_107144_2_1_1"/>
<reference evidence="4" key="1">
    <citation type="submission" date="2012-12" db="EMBL/GenBank/DDBJ databases">
        <authorList>
            <person name="Hellsten U."/>
            <person name="Grimwood J."/>
            <person name="Chapman J.A."/>
            <person name="Shapiro H."/>
            <person name="Aerts A."/>
            <person name="Otillar R.P."/>
            <person name="Terry A.Y."/>
            <person name="Boore J.L."/>
            <person name="Simakov O."/>
            <person name="Marletaz F."/>
            <person name="Cho S.-J."/>
            <person name="Edsinger-Gonzales E."/>
            <person name="Havlak P."/>
            <person name="Kuo D.-H."/>
            <person name="Larsson T."/>
            <person name="Lv J."/>
            <person name="Arendt D."/>
            <person name="Savage R."/>
            <person name="Osoegawa K."/>
            <person name="de Jong P."/>
            <person name="Lindberg D.R."/>
            <person name="Seaver E.C."/>
            <person name="Weisblat D.A."/>
            <person name="Putnam N.H."/>
            <person name="Grigoriev I.V."/>
            <person name="Rokhsar D.S."/>
        </authorList>
    </citation>
    <scope>NUCLEOTIDE SEQUENCE</scope>
    <source>
        <strain evidence="4">I ESC-2004</strain>
    </source>
</reference>
<proteinExistence type="predicted"/>
<dbReference type="AlphaFoldDB" id="R7V202"/>
<dbReference type="GO" id="GO:0003677">
    <property type="term" value="F:DNA binding"/>
    <property type="evidence" value="ECO:0007669"/>
    <property type="project" value="UniProtKB-KW"/>
</dbReference>
<evidence type="ECO:0000313" key="2">
    <source>
        <dbReference type="EMBL" id="ELU10356.1"/>
    </source>
</evidence>
<dbReference type="SUPFAM" id="SSF46785">
    <property type="entry name" value="Winged helix' DNA-binding domain"/>
    <property type="match status" value="1"/>
</dbReference>
<dbReference type="NCBIfam" id="TIGR00738">
    <property type="entry name" value="rrf2_super"/>
    <property type="match status" value="1"/>
</dbReference>
<keyword evidence="1" id="KW-0238">DNA-binding</keyword>
<reference evidence="2 4" key="2">
    <citation type="journal article" date="2013" name="Nature">
        <title>Insights into bilaterian evolution from three spiralian genomes.</title>
        <authorList>
            <person name="Simakov O."/>
            <person name="Marletaz F."/>
            <person name="Cho S.J."/>
            <person name="Edsinger-Gonzales E."/>
            <person name="Havlak P."/>
            <person name="Hellsten U."/>
            <person name="Kuo D.H."/>
            <person name="Larsson T."/>
            <person name="Lv J."/>
            <person name="Arendt D."/>
            <person name="Savage R."/>
            <person name="Osoegawa K."/>
            <person name="de Jong P."/>
            <person name="Grimwood J."/>
            <person name="Chapman J.A."/>
            <person name="Shapiro H."/>
            <person name="Aerts A."/>
            <person name="Otillar R.P."/>
            <person name="Terry A.Y."/>
            <person name="Boore J.L."/>
            <person name="Grigoriev I.V."/>
            <person name="Lindberg D.R."/>
            <person name="Seaver E.C."/>
            <person name="Weisblat D.A."/>
            <person name="Putnam N.H."/>
            <person name="Rokhsar D.S."/>
        </authorList>
    </citation>
    <scope>NUCLEOTIDE SEQUENCE</scope>
    <source>
        <strain evidence="2 4">I ESC-2004</strain>
    </source>
</reference>
<dbReference type="InterPro" id="IPR000944">
    <property type="entry name" value="Tscrpt_reg_Rrf2"/>
</dbReference>
<dbReference type="InterPro" id="IPR036388">
    <property type="entry name" value="WH-like_DNA-bd_sf"/>
</dbReference>
<dbReference type="EMBL" id="AMQN01041203">
    <property type="status" value="NOT_ANNOTATED_CDS"/>
    <property type="molecule type" value="Genomic_DNA"/>
</dbReference>
<dbReference type="PANTHER" id="PTHR33221">
    <property type="entry name" value="WINGED HELIX-TURN-HELIX TRANSCRIPTIONAL REGULATOR, RRF2 FAMILY"/>
    <property type="match status" value="1"/>
</dbReference>
<dbReference type="Gene3D" id="1.10.10.10">
    <property type="entry name" value="Winged helix-like DNA-binding domain superfamily/Winged helix DNA-binding domain"/>
    <property type="match status" value="1"/>
</dbReference>
<name>R7V202_CAPTE</name>
<dbReference type="Pfam" id="PF02082">
    <property type="entry name" value="Rrf2"/>
    <property type="match status" value="1"/>
</dbReference>
<protein>
    <recommendedName>
        <fullName evidence="5">Rrf2 family transcriptional regulator</fullName>
    </recommendedName>
</protein>
<dbReference type="EnsemblMetazoa" id="CapteT193074">
    <property type="protein sequence ID" value="CapteP193074"/>
    <property type="gene ID" value="CapteG193074"/>
</dbReference>
<evidence type="ECO:0000313" key="3">
    <source>
        <dbReference type="EnsemblMetazoa" id="CapteP193074"/>
    </source>
</evidence>
<accession>R7V202</accession>
<evidence type="ECO:0008006" key="5">
    <source>
        <dbReference type="Google" id="ProtNLM"/>
    </source>
</evidence>
<dbReference type="Proteomes" id="UP000014760">
    <property type="component" value="Unassembled WGS sequence"/>
</dbReference>
<gene>
    <name evidence="2" type="ORF">CAPTEDRAFT_193074</name>
</gene>
<dbReference type="InterPro" id="IPR030489">
    <property type="entry name" value="TR_Rrf2-type_CS"/>
</dbReference>
<dbReference type="EMBL" id="KB297590">
    <property type="protein sequence ID" value="ELU10356.1"/>
    <property type="molecule type" value="Genomic_DNA"/>
</dbReference>
<dbReference type="InterPro" id="IPR036390">
    <property type="entry name" value="WH_DNA-bd_sf"/>
</dbReference>
<reference evidence="3" key="3">
    <citation type="submission" date="2015-06" db="UniProtKB">
        <authorList>
            <consortium name="EnsemblMetazoa"/>
        </authorList>
    </citation>
    <scope>IDENTIFICATION</scope>
</reference>
<dbReference type="PROSITE" id="PS01332">
    <property type="entry name" value="HTH_RRF2_1"/>
    <property type="match status" value="1"/>
</dbReference>
<organism evidence="2">
    <name type="scientific">Capitella teleta</name>
    <name type="common">Polychaete worm</name>
    <dbReference type="NCBI Taxonomy" id="283909"/>
    <lineage>
        <taxon>Eukaryota</taxon>
        <taxon>Metazoa</taxon>
        <taxon>Spiralia</taxon>
        <taxon>Lophotrochozoa</taxon>
        <taxon>Annelida</taxon>
        <taxon>Polychaeta</taxon>
        <taxon>Sedentaria</taxon>
        <taxon>Scolecida</taxon>
        <taxon>Capitellidae</taxon>
        <taxon>Capitella</taxon>
    </lineage>
</organism>
<dbReference type="PANTHER" id="PTHR33221:SF4">
    <property type="entry name" value="HTH-TYPE TRANSCRIPTIONAL REPRESSOR NSRR"/>
    <property type="match status" value="1"/>
</dbReference>
<keyword evidence="4" id="KW-1185">Reference proteome</keyword>
<dbReference type="OrthoDB" id="10018680at2759"/>
<dbReference type="PROSITE" id="PS51197">
    <property type="entry name" value="HTH_RRF2_2"/>
    <property type="match status" value="1"/>
</dbReference>
<sequence length="142" mass="15663">MKLTKHTDYALRILMYAALQPEGQLLSIQEVTDTYDLSRNHVMKIVQKLGHEGYLKTLRGKGGGFTLGKPPEAINLGELVLCMETTMKVVECEQPMCRISPGCELKGVLAEAVAAFMAVLNRYSLADLIGNRKELIKLLAIA</sequence>
<dbReference type="GO" id="GO:0005829">
    <property type="term" value="C:cytosol"/>
    <property type="evidence" value="ECO:0007669"/>
    <property type="project" value="TreeGrafter"/>
</dbReference>
<dbReference type="OMA" id="AQEAFYA"/>
<evidence type="ECO:0000313" key="4">
    <source>
        <dbReference type="Proteomes" id="UP000014760"/>
    </source>
</evidence>
<evidence type="ECO:0000256" key="1">
    <source>
        <dbReference type="ARBA" id="ARBA00023125"/>
    </source>
</evidence>